<evidence type="ECO:0000313" key="3">
    <source>
        <dbReference type="Proteomes" id="UP000002282"/>
    </source>
</evidence>
<accession>A0A0R1DWD0</accession>
<gene>
    <name evidence="2" type="primary">Dyak\GE28274</name>
    <name evidence="2" type="synonym">GE28274</name>
    <name evidence="2" type="ORF">Dyak_GE28274</name>
</gene>
<sequence length="64" mass="7128">MSFRRKSKGNGNGNSKGNGKRKRKSQPNSHFYANSELANTICNFSLQAVSQVNGSQHSWSLKTR</sequence>
<reference evidence="2 3" key="1">
    <citation type="journal article" date="2007" name="Nature">
        <title>Evolution of genes and genomes on the Drosophila phylogeny.</title>
        <authorList>
            <consortium name="Drosophila 12 Genomes Consortium"/>
            <person name="Clark A.G."/>
            <person name="Eisen M.B."/>
            <person name="Smith D.R."/>
            <person name="Bergman C.M."/>
            <person name="Oliver B."/>
            <person name="Markow T.A."/>
            <person name="Kaufman T.C."/>
            <person name="Kellis M."/>
            <person name="Gelbart W."/>
            <person name="Iyer V.N."/>
            <person name="Pollard D.A."/>
            <person name="Sackton T.B."/>
            <person name="Larracuente A.M."/>
            <person name="Singh N.D."/>
            <person name="Abad J.P."/>
            <person name="Abt D.N."/>
            <person name="Adryan B."/>
            <person name="Aguade M."/>
            <person name="Akashi H."/>
            <person name="Anderson W.W."/>
            <person name="Aquadro C.F."/>
            <person name="Ardell D.H."/>
            <person name="Arguello R."/>
            <person name="Artieri C.G."/>
            <person name="Barbash D.A."/>
            <person name="Barker D."/>
            <person name="Barsanti P."/>
            <person name="Batterham P."/>
            <person name="Batzoglou S."/>
            <person name="Begun D."/>
            <person name="Bhutkar A."/>
            <person name="Blanco E."/>
            <person name="Bosak S.A."/>
            <person name="Bradley R.K."/>
            <person name="Brand A.D."/>
            <person name="Brent M.R."/>
            <person name="Brooks A.N."/>
            <person name="Brown R.H."/>
            <person name="Butlin R.K."/>
            <person name="Caggese C."/>
            <person name="Calvi B.R."/>
            <person name="Bernardo de Carvalho A."/>
            <person name="Caspi A."/>
            <person name="Castrezana S."/>
            <person name="Celniker S.E."/>
            <person name="Chang J.L."/>
            <person name="Chapple C."/>
            <person name="Chatterji S."/>
            <person name="Chinwalla A."/>
            <person name="Civetta A."/>
            <person name="Clifton S.W."/>
            <person name="Comeron J.M."/>
            <person name="Costello J.C."/>
            <person name="Coyne J.A."/>
            <person name="Daub J."/>
            <person name="David R.G."/>
            <person name="Delcher A.L."/>
            <person name="Delehaunty K."/>
            <person name="Do C.B."/>
            <person name="Ebling H."/>
            <person name="Edwards K."/>
            <person name="Eickbush T."/>
            <person name="Evans J.D."/>
            <person name="Filipski A."/>
            <person name="Findeiss S."/>
            <person name="Freyhult E."/>
            <person name="Fulton L."/>
            <person name="Fulton R."/>
            <person name="Garcia A.C."/>
            <person name="Gardiner A."/>
            <person name="Garfield D.A."/>
            <person name="Garvin B.E."/>
            <person name="Gibson G."/>
            <person name="Gilbert D."/>
            <person name="Gnerre S."/>
            <person name="Godfrey J."/>
            <person name="Good R."/>
            <person name="Gotea V."/>
            <person name="Gravely B."/>
            <person name="Greenberg A.J."/>
            <person name="Griffiths-Jones S."/>
            <person name="Gross S."/>
            <person name="Guigo R."/>
            <person name="Gustafson E.A."/>
            <person name="Haerty W."/>
            <person name="Hahn M.W."/>
            <person name="Halligan D.L."/>
            <person name="Halpern A.L."/>
            <person name="Halter G.M."/>
            <person name="Han M.V."/>
            <person name="Heger A."/>
            <person name="Hillier L."/>
            <person name="Hinrichs A.S."/>
            <person name="Holmes I."/>
            <person name="Hoskins R.A."/>
            <person name="Hubisz M.J."/>
            <person name="Hultmark D."/>
            <person name="Huntley M.A."/>
            <person name="Jaffe D.B."/>
            <person name="Jagadeeshan S."/>
            <person name="Jeck W.R."/>
            <person name="Johnson J."/>
            <person name="Jones C.D."/>
            <person name="Jordan W.C."/>
            <person name="Karpen G.H."/>
            <person name="Kataoka E."/>
            <person name="Keightley P.D."/>
            <person name="Kheradpour P."/>
            <person name="Kirkness E.F."/>
            <person name="Koerich L.B."/>
            <person name="Kristiansen K."/>
            <person name="Kudrna D."/>
            <person name="Kulathinal R.J."/>
            <person name="Kumar S."/>
            <person name="Kwok R."/>
            <person name="Lander E."/>
            <person name="Langley C.H."/>
            <person name="Lapoint R."/>
            <person name="Lazzaro B.P."/>
            <person name="Lee S.J."/>
            <person name="Levesque L."/>
            <person name="Li R."/>
            <person name="Lin C.F."/>
            <person name="Lin M.F."/>
            <person name="Lindblad-Toh K."/>
            <person name="Llopart A."/>
            <person name="Long M."/>
            <person name="Low L."/>
            <person name="Lozovsky E."/>
            <person name="Lu J."/>
            <person name="Luo M."/>
            <person name="Machado C.A."/>
            <person name="Makalowski W."/>
            <person name="Marzo M."/>
            <person name="Matsuda M."/>
            <person name="Matzkin L."/>
            <person name="McAllister B."/>
            <person name="McBride C.S."/>
            <person name="McKernan B."/>
            <person name="McKernan K."/>
            <person name="Mendez-Lago M."/>
            <person name="Minx P."/>
            <person name="Mollenhauer M.U."/>
            <person name="Montooth K."/>
            <person name="Mount S.M."/>
            <person name="Mu X."/>
            <person name="Myers E."/>
            <person name="Negre B."/>
            <person name="Newfeld S."/>
            <person name="Nielsen R."/>
            <person name="Noor M.A."/>
            <person name="O'Grady P."/>
            <person name="Pachter L."/>
            <person name="Papaceit M."/>
            <person name="Parisi M.J."/>
            <person name="Parisi M."/>
            <person name="Parts L."/>
            <person name="Pedersen J.S."/>
            <person name="Pesole G."/>
            <person name="Phillippy A.M."/>
            <person name="Ponting C.P."/>
            <person name="Pop M."/>
            <person name="Porcelli D."/>
            <person name="Powell J.R."/>
            <person name="Prohaska S."/>
            <person name="Pruitt K."/>
            <person name="Puig M."/>
            <person name="Quesneville H."/>
            <person name="Ram K.R."/>
            <person name="Rand D."/>
            <person name="Rasmussen M.D."/>
            <person name="Reed L.K."/>
            <person name="Reenan R."/>
            <person name="Reily A."/>
            <person name="Remington K.A."/>
            <person name="Rieger T.T."/>
            <person name="Ritchie M.G."/>
            <person name="Robin C."/>
            <person name="Rogers Y.H."/>
            <person name="Rohde C."/>
            <person name="Rozas J."/>
            <person name="Rubenfield M.J."/>
            <person name="Ruiz A."/>
            <person name="Russo S."/>
            <person name="Salzberg S.L."/>
            <person name="Sanchez-Gracia A."/>
            <person name="Saranga D.J."/>
            <person name="Sato H."/>
            <person name="Schaeffer S.W."/>
            <person name="Schatz M.C."/>
            <person name="Schlenke T."/>
            <person name="Schwartz R."/>
            <person name="Segarra C."/>
            <person name="Singh R.S."/>
            <person name="Sirot L."/>
            <person name="Sirota M."/>
            <person name="Sisneros N.B."/>
            <person name="Smith C.D."/>
            <person name="Smith T.F."/>
            <person name="Spieth J."/>
            <person name="Stage D.E."/>
            <person name="Stark A."/>
            <person name="Stephan W."/>
            <person name="Strausberg R.L."/>
            <person name="Strempel S."/>
            <person name="Sturgill D."/>
            <person name="Sutton G."/>
            <person name="Sutton G.G."/>
            <person name="Tao W."/>
            <person name="Teichmann S."/>
            <person name="Tobari Y.N."/>
            <person name="Tomimura Y."/>
            <person name="Tsolas J.M."/>
            <person name="Valente V.L."/>
            <person name="Venter E."/>
            <person name="Venter J.C."/>
            <person name="Vicario S."/>
            <person name="Vieira F.G."/>
            <person name="Vilella A.J."/>
            <person name="Villasante A."/>
            <person name="Walenz B."/>
            <person name="Wang J."/>
            <person name="Wasserman M."/>
            <person name="Watts T."/>
            <person name="Wilson D."/>
            <person name="Wilson R.K."/>
            <person name="Wing R.A."/>
            <person name="Wolfner M.F."/>
            <person name="Wong A."/>
            <person name="Wong G.K."/>
            <person name="Wu C.I."/>
            <person name="Wu G."/>
            <person name="Yamamoto D."/>
            <person name="Yang H.P."/>
            <person name="Yang S.P."/>
            <person name="Yorke J.A."/>
            <person name="Yoshida K."/>
            <person name="Zdobnov E."/>
            <person name="Zhang P."/>
            <person name="Zhang Y."/>
            <person name="Zimin A.V."/>
            <person name="Baldwin J."/>
            <person name="Abdouelleil A."/>
            <person name="Abdulkadir J."/>
            <person name="Abebe A."/>
            <person name="Abera B."/>
            <person name="Abreu J."/>
            <person name="Acer S.C."/>
            <person name="Aftuck L."/>
            <person name="Alexander A."/>
            <person name="An P."/>
            <person name="Anderson E."/>
            <person name="Anderson S."/>
            <person name="Arachi H."/>
            <person name="Azer M."/>
            <person name="Bachantsang P."/>
            <person name="Barry A."/>
            <person name="Bayul T."/>
            <person name="Berlin A."/>
            <person name="Bessette D."/>
            <person name="Bloom T."/>
            <person name="Blye J."/>
            <person name="Boguslavskiy L."/>
            <person name="Bonnet C."/>
            <person name="Boukhgalter B."/>
            <person name="Bourzgui I."/>
            <person name="Brown A."/>
            <person name="Cahill P."/>
            <person name="Channer S."/>
            <person name="Cheshatsang Y."/>
            <person name="Chuda L."/>
            <person name="Citroen M."/>
            <person name="Collymore A."/>
            <person name="Cooke P."/>
            <person name="Costello M."/>
            <person name="D'Aco K."/>
            <person name="Daza R."/>
            <person name="De Haan G."/>
            <person name="DeGray S."/>
            <person name="DeMaso C."/>
            <person name="Dhargay N."/>
            <person name="Dooley K."/>
            <person name="Dooley E."/>
            <person name="Doricent M."/>
            <person name="Dorje P."/>
            <person name="Dorjee K."/>
            <person name="Dupes A."/>
            <person name="Elong R."/>
            <person name="Falk J."/>
            <person name="Farina A."/>
            <person name="Faro S."/>
            <person name="Ferguson D."/>
            <person name="Fisher S."/>
            <person name="Foley C.D."/>
            <person name="Franke A."/>
            <person name="Friedrich D."/>
            <person name="Gadbois L."/>
            <person name="Gearin G."/>
            <person name="Gearin C.R."/>
            <person name="Giannoukos G."/>
            <person name="Goode T."/>
            <person name="Graham J."/>
            <person name="Grandbois E."/>
            <person name="Grewal S."/>
            <person name="Gyaltsen K."/>
            <person name="Hafez N."/>
            <person name="Hagos B."/>
            <person name="Hall J."/>
            <person name="Henson C."/>
            <person name="Hollinger A."/>
            <person name="Honan T."/>
            <person name="Huard M.D."/>
            <person name="Hughes L."/>
            <person name="Hurhula B."/>
            <person name="Husby M.E."/>
            <person name="Kamat A."/>
            <person name="Kanga B."/>
            <person name="Kashin S."/>
            <person name="Khazanovich D."/>
            <person name="Kisner P."/>
            <person name="Lance K."/>
            <person name="Lara M."/>
            <person name="Lee W."/>
            <person name="Lennon N."/>
            <person name="Letendre F."/>
            <person name="LeVine R."/>
            <person name="Lipovsky A."/>
            <person name="Liu X."/>
            <person name="Liu J."/>
            <person name="Liu S."/>
            <person name="Lokyitsang T."/>
            <person name="Lokyitsang Y."/>
            <person name="Lubonja R."/>
            <person name="Lui A."/>
            <person name="MacDonald P."/>
            <person name="Magnisalis V."/>
            <person name="Maru K."/>
            <person name="Matthews C."/>
            <person name="McCusker W."/>
            <person name="McDonough S."/>
            <person name="Mehta T."/>
            <person name="Meldrim J."/>
            <person name="Meneus L."/>
            <person name="Mihai O."/>
            <person name="Mihalev A."/>
            <person name="Mihova T."/>
            <person name="Mittelman R."/>
            <person name="Mlenga V."/>
            <person name="Montmayeur A."/>
            <person name="Mulrain L."/>
            <person name="Navidi A."/>
            <person name="Naylor J."/>
            <person name="Negash T."/>
            <person name="Nguyen T."/>
            <person name="Nguyen N."/>
            <person name="Nicol R."/>
            <person name="Norbu C."/>
            <person name="Norbu N."/>
            <person name="Novod N."/>
            <person name="O'Neill B."/>
            <person name="Osman S."/>
            <person name="Markiewicz E."/>
            <person name="Oyono O.L."/>
            <person name="Patti C."/>
            <person name="Phunkhang P."/>
            <person name="Pierre F."/>
            <person name="Priest M."/>
            <person name="Raghuraman S."/>
            <person name="Rege F."/>
            <person name="Reyes R."/>
            <person name="Rise C."/>
            <person name="Rogov P."/>
            <person name="Ross K."/>
            <person name="Ryan E."/>
            <person name="Settipalli S."/>
            <person name="Shea T."/>
            <person name="Sherpa N."/>
            <person name="Shi L."/>
            <person name="Shih D."/>
            <person name="Sparrow T."/>
            <person name="Spaulding J."/>
            <person name="Stalker J."/>
            <person name="Stange-Thomann N."/>
            <person name="Stavropoulos S."/>
            <person name="Stone C."/>
            <person name="Strader C."/>
            <person name="Tesfaye S."/>
            <person name="Thomson T."/>
            <person name="Thoulutsang Y."/>
            <person name="Thoulutsang D."/>
            <person name="Topham K."/>
            <person name="Topping I."/>
            <person name="Tsamla T."/>
            <person name="Vassiliev H."/>
            <person name="Vo A."/>
            <person name="Wangchuk T."/>
            <person name="Wangdi T."/>
            <person name="Weiand M."/>
            <person name="Wilkinson J."/>
            <person name="Wilson A."/>
            <person name="Yadav S."/>
            <person name="Young G."/>
            <person name="Yu Q."/>
            <person name="Zembek L."/>
            <person name="Zhong D."/>
            <person name="Zimmer A."/>
            <person name="Zwirko Z."/>
            <person name="Jaffe D.B."/>
            <person name="Alvarez P."/>
            <person name="Brockman W."/>
            <person name="Butler J."/>
            <person name="Chin C."/>
            <person name="Gnerre S."/>
            <person name="Grabherr M."/>
            <person name="Kleber M."/>
            <person name="Mauceli E."/>
            <person name="MacCallum I."/>
        </authorList>
    </citation>
    <scope>NUCLEOTIDE SEQUENCE [LARGE SCALE GENOMIC DNA]</scope>
    <source>
        <strain evidence="3">Tai18E2 / Tucson 14021-0261.01</strain>
    </source>
</reference>
<dbReference type="KEGG" id="dya:Dyak_GE28274"/>
<keyword evidence="3" id="KW-1185">Reference proteome</keyword>
<dbReference type="EMBL" id="CM000159">
    <property type="protein sequence ID" value="KRK01430.1"/>
    <property type="molecule type" value="Genomic_DNA"/>
</dbReference>
<protein>
    <submittedName>
        <fullName evidence="2">Uncharacterized protein</fullName>
    </submittedName>
</protein>
<evidence type="ECO:0000313" key="2">
    <source>
        <dbReference type="EMBL" id="KRK01430.1"/>
    </source>
</evidence>
<proteinExistence type="predicted"/>
<name>A0A0R1DWD0_DROYA</name>
<dbReference type="AlphaFoldDB" id="A0A0R1DWD0"/>
<evidence type="ECO:0000256" key="1">
    <source>
        <dbReference type="SAM" id="MobiDB-lite"/>
    </source>
</evidence>
<reference evidence="2 3" key="2">
    <citation type="journal article" date="2007" name="PLoS Biol.">
        <title>Principles of genome evolution in the Drosophila melanogaster species group.</title>
        <authorList>
            <person name="Ranz J.M."/>
            <person name="Maurin D."/>
            <person name="Chan Y.S."/>
            <person name="von Grotthuss M."/>
            <person name="Hillier L.W."/>
            <person name="Roote J."/>
            <person name="Ashburner M."/>
            <person name="Bergman C.M."/>
        </authorList>
    </citation>
    <scope>NUCLEOTIDE SEQUENCE [LARGE SCALE GENOMIC DNA]</scope>
    <source>
        <strain evidence="3">Tai18E2 / Tucson 14021-0261.01</strain>
    </source>
</reference>
<organism evidence="2 3">
    <name type="scientific">Drosophila yakuba</name>
    <name type="common">Fruit fly</name>
    <dbReference type="NCBI Taxonomy" id="7245"/>
    <lineage>
        <taxon>Eukaryota</taxon>
        <taxon>Metazoa</taxon>
        <taxon>Ecdysozoa</taxon>
        <taxon>Arthropoda</taxon>
        <taxon>Hexapoda</taxon>
        <taxon>Insecta</taxon>
        <taxon>Pterygota</taxon>
        <taxon>Neoptera</taxon>
        <taxon>Endopterygota</taxon>
        <taxon>Diptera</taxon>
        <taxon>Brachycera</taxon>
        <taxon>Muscomorpha</taxon>
        <taxon>Ephydroidea</taxon>
        <taxon>Drosophilidae</taxon>
        <taxon>Drosophila</taxon>
        <taxon>Sophophora</taxon>
    </lineage>
</organism>
<dbReference type="Proteomes" id="UP000002282">
    <property type="component" value="Chromosome 3L"/>
</dbReference>
<feature type="region of interest" description="Disordered" evidence="1">
    <location>
        <begin position="1"/>
        <end position="32"/>
    </location>
</feature>